<evidence type="ECO:0000313" key="2">
    <source>
        <dbReference type="EMBL" id="MDA2807813.1"/>
    </source>
</evidence>
<evidence type="ECO:0000313" key="3">
    <source>
        <dbReference type="Proteomes" id="UP001165685"/>
    </source>
</evidence>
<name>A0ABT4TSZ0_9ACTN</name>
<gene>
    <name evidence="2" type="ORF">O4U47_25105</name>
</gene>
<keyword evidence="3" id="KW-1185">Reference proteome</keyword>
<dbReference type="InterPro" id="IPR016181">
    <property type="entry name" value="Acyl_CoA_acyltransferase"/>
</dbReference>
<sequence>MPGVTGSTGHRGAVELLRLDKPDGVSDEPPGEARDEPPGEASRDESGGPREARDESGREPGDDPAGADARLAFIARVRADVLRLRLAPGQGRFVDPPVVTLPKADAVPGQVPFAVLVDGATAGFGILDKAVPSGTGIVPGDGSSLTAAPERAVMLRSFLIEVRWQGEGVARRACRLLPSLAREAAPEAEEVLATVKTANPAGYRAYTAGGFEDTGRRYLGADAGPQHVLSMPLV</sequence>
<dbReference type="Proteomes" id="UP001165685">
    <property type="component" value="Unassembled WGS sequence"/>
</dbReference>
<reference evidence="2" key="1">
    <citation type="submission" date="2023-01" db="EMBL/GenBank/DDBJ databases">
        <title>Draft genome sequence of Nocardiopsis sp. LSu2-4 isolated from halophytes.</title>
        <authorList>
            <person name="Duangmal K."/>
            <person name="Chantavorakit T."/>
        </authorList>
    </citation>
    <scope>NUCLEOTIDE SEQUENCE</scope>
    <source>
        <strain evidence="2">LSu2-4</strain>
    </source>
</reference>
<organism evidence="2 3">
    <name type="scientific">Nocardiopsis suaedae</name>
    <dbReference type="NCBI Taxonomy" id="3018444"/>
    <lineage>
        <taxon>Bacteria</taxon>
        <taxon>Bacillati</taxon>
        <taxon>Actinomycetota</taxon>
        <taxon>Actinomycetes</taxon>
        <taxon>Streptosporangiales</taxon>
        <taxon>Nocardiopsidaceae</taxon>
        <taxon>Nocardiopsis</taxon>
    </lineage>
</organism>
<accession>A0ABT4TSZ0</accession>
<dbReference type="SUPFAM" id="SSF55729">
    <property type="entry name" value="Acyl-CoA N-acyltransferases (Nat)"/>
    <property type="match status" value="1"/>
</dbReference>
<dbReference type="RefSeq" id="WP_270680435.1">
    <property type="nucleotide sequence ID" value="NZ_JAQFWP010000064.1"/>
</dbReference>
<comment type="caution">
    <text evidence="2">The sequence shown here is derived from an EMBL/GenBank/DDBJ whole genome shotgun (WGS) entry which is preliminary data.</text>
</comment>
<evidence type="ECO:0000256" key="1">
    <source>
        <dbReference type="SAM" id="MobiDB-lite"/>
    </source>
</evidence>
<feature type="compositionally biased region" description="Basic and acidic residues" evidence="1">
    <location>
        <begin position="31"/>
        <end position="61"/>
    </location>
</feature>
<dbReference type="Gene3D" id="3.40.630.30">
    <property type="match status" value="1"/>
</dbReference>
<proteinExistence type="predicted"/>
<feature type="region of interest" description="Disordered" evidence="1">
    <location>
        <begin position="1"/>
        <end position="66"/>
    </location>
</feature>
<dbReference type="EMBL" id="JAQFWP010000064">
    <property type="protein sequence ID" value="MDA2807813.1"/>
    <property type="molecule type" value="Genomic_DNA"/>
</dbReference>
<protein>
    <submittedName>
        <fullName evidence="2">GNAT family N-acetyltransferase</fullName>
    </submittedName>
</protein>